<gene>
    <name evidence="1" type="ORF">TNCT_69001</name>
</gene>
<dbReference type="Proteomes" id="UP000887116">
    <property type="component" value="Unassembled WGS sequence"/>
</dbReference>
<proteinExistence type="predicted"/>
<accession>A0A8X6JC22</accession>
<evidence type="ECO:0000313" key="1">
    <source>
        <dbReference type="EMBL" id="GFR00966.1"/>
    </source>
</evidence>
<name>A0A8X6JC22_TRICU</name>
<evidence type="ECO:0000313" key="2">
    <source>
        <dbReference type="Proteomes" id="UP000887116"/>
    </source>
</evidence>
<dbReference type="AlphaFoldDB" id="A0A8X6JC22"/>
<reference evidence="1" key="1">
    <citation type="submission" date="2020-07" db="EMBL/GenBank/DDBJ databases">
        <title>Multicomponent nature underlies the extraordinary mechanical properties of spider dragline silk.</title>
        <authorList>
            <person name="Kono N."/>
            <person name="Nakamura H."/>
            <person name="Mori M."/>
            <person name="Yoshida Y."/>
            <person name="Ohtoshi R."/>
            <person name="Malay A.D."/>
            <person name="Moran D.A.P."/>
            <person name="Tomita M."/>
            <person name="Numata K."/>
            <person name="Arakawa K."/>
        </authorList>
    </citation>
    <scope>NUCLEOTIDE SEQUENCE</scope>
</reference>
<protein>
    <submittedName>
        <fullName evidence="1">Uncharacterized protein</fullName>
    </submittedName>
</protein>
<keyword evidence="2" id="KW-1185">Reference proteome</keyword>
<organism evidence="1 2">
    <name type="scientific">Trichonephila clavata</name>
    <name type="common">Joro spider</name>
    <name type="synonym">Nephila clavata</name>
    <dbReference type="NCBI Taxonomy" id="2740835"/>
    <lineage>
        <taxon>Eukaryota</taxon>
        <taxon>Metazoa</taxon>
        <taxon>Ecdysozoa</taxon>
        <taxon>Arthropoda</taxon>
        <taxon>Chelicerata</taxon>
        <taxon>Arachnida</taxon>
        <taxon>Araneae</taxon>
        <taxon>Araneomorphae</taxon>
        <taxon>Entelegynae</taxon>
        <taxon>Araneoidea</taxon>
        <taxon>Nephilidae</taxon>
        <taxon>Trichonephila</taxon>
    </lineage>
</organism>
<comment type="caution">
    <text evidence="1">The sequence shown here is derived from an EMBL/GenBank/DDBJ whole genome shotgun (WGS) entry which is preliminary data.</text>
</comment>
<sequence>MFKQLFISLTELTLHSQNPVDFNECGKKYDNIKRNNTGAADSVCLMTSASIPNALVAPWCAVEAEDLHNSTFNAEAMLRNEASKLILEAAASKET</sequence>
<dbReference type="EMBL" id="BMAO01005363">
    <property type="protein sequence ID" value="GFR00966.1"/>
    <property type="molecule type" value="Genomic_DNA"/>
</dbReference>